<dbReference type="InterPro" id="IPR052667">
    <property type="entry name" value="E3_ubiquitin-ligase_RING"/>
</dbReference>
<evidence type="ECO:0000313" key="6">
    <source>
        <dbReference type="Proteomes" id="UP000515158"/>
    </source>
</evidence>
<evidence type="ECO:0000256" key="1">
    <source>
        <dbReference type="ARBA" id="ARBA00022771"/>
    </source>
</evidence>
<keyword evidence="1 3" id="KW-0863">Zinc-finger</keyword>
<proteinExistence type="predicted"/>
<evidence type="ECO:0000256" key="2">
    <source>
        <dbReference type="ARBA" id="ARBA00022833"/>
    </source>
</evidence>
<dbReference type="InterPro" id="IPR001841">
    <property type="entry name" value="Znf_RING"/>
</dbReference>
<feature type="compositionally biased region" description="Low complexity" evidence="4">
    <location>
        <begin position="311"/>
        <end position="322"/>
    </location>
</feature>
<keyword evidence="2" id="KW-0862">Zinc</keyword>
<evidence type="ECO:0000259" key="5">
    <source>
        <dbReference type="PROSITE" id="PS50089"/>
    </source>
</evidence>
<dbReference type="Proteomes" id="UP000515158">
    <property type="component" value="Unplaced"/>
</dbReference>
<dbReference type="PANTHER" id="PTHR47156:SF10">
    <property type="entry name" value="E3 UBIQUITIN-PROTEIN LIGASE TRIM-21-RELATED"/>
    <property type="match status" value="1"/>
</dbReference>
<dbReference type="Gene3D" id="3.30.40.10">
    <property type="entry name" value="Zinc/RING finger domain, C3HC4 (zinc finger)"/>
    <property type="match status" value="1"/>
</dbReference>
<feature type="region of interest" description="Disordered" evidence="4">
    <location>
        <begin position="281"/>
        <end position="323"/>
    </location>
</feature>
<sequence>MNSSSECGLCYNRYDDTVRIPKNLSCGHVKCLECLNRTKLTQRQMNRPLKCPECAVLILVEPVDLTTNYTILQEASGVANQFHCDRCNKVADWECEKNGHSLRGLWAHRALQTESSRKAVDAWSAVLEKVVPKVLQMKDIAEEQLQETLVSQSKANQLTQRLSAFINGRAGPGADQEGAMRDAGECSLRLPPLQRGAKFMELDKGSVRFEVQDGGEIWAANLDMGSGSTVKPEVLSVAQFLMFLLCKEGYMQKQEPRCDLMSLLQQGQNHLSRAVKDLKLTGDKAPKPKGPSPAVNVQGQQGQQGQGQQGPRGRQPAQPAPAWTITDDGVLDLSPSGVGGAPLGPQDKAAILKSTKLVTHLIAHKCNEDPDFYTNVIVKHAPYIEKLELRQVHQSHLHMLGSMRMLTDLKLLNYVGKVSVGMSAQPGCVLRSLFVKLPTNVQFDLWEAYASSLSNIVMRIEVSSLGIHTRVRAMVAKTPNLRTLVLSRYNSAEHTPEECAKQLGLISSLIHNGIKVSCSICAANTPL</sequence>
<dbReference type="AlphaFoldDB" id="A0A6P9AC88"/>
<dbReference type="KEGG" id="tpal:117653900"/>
<feature type="domain" description="RING-type" evidence="5">
    <location>
        <begin position="7"/>
        <end position="54"/>
    </location>
</feature>
<keyword evidence="6" id="KW-1185">Reference proteome</keyword>
<reference evidence="7" key="1">
    <citation type="submission" date="2025-08" db="UniProtKB">
        <authorList>
            <consortium name="RefSeq"/>
        </authorList>
    </citation>
    <scope>IDENTIFICATION</scope>
    <source>
        <tissue evidence="7">Total insect</tissue>
    </source>
</reference>
<dbReference type="GO" id="GO:0008270">
    <property type="term" value="F:zinc ion binding"/>
    <property type="evidence" value="ECO:0007669"/>
    <property type="project" value="UniProtKB-KW"/>
</dbReference>
<keyword evidence="1 3" id="KW-0479">Metal-binding</keyword>
<dbReference type="PROSITE" id="PS50089">
    <property type="entry name" value="ZF_RING_2"/>
    <property type="match status" value="1"/>
</dbReference>
<dbReference type="SMART" id="SM00184">
    <property type="entry name" value="RING"/>
    <property type="match status" value="1"/>
</dbReference>
<dbReference type="OrthoDB" id="6329076at2759"/>
<protein>
    <submittedName>
        <fullName evidence="7">Uncharacterized protein LOC117653900 isoform X1</fullName>
    </submittedName>
</protein>
<dbReference type="InterPro" id="IPR013083">
    <property type="entry name" value="Znf_RING/FYVE/PHD"/>
</dbReference>
<dbReference type="PANTHER" id="PTHR47156">
    <property type="entry name" value="PROTEIN CBG20824"/>
    <property type="match status" value="1"/>
</dbReference>
<gene>
    <name evidence="7" type="primary">LOC117653900</name>
</gene>
<organism evidence="7">
    <name type="scientific">Thrips palmi</name>
    <name type="common">Melon thrips</name>
    <dbReference type="NCBI Taxonomy" id="161013"/>
    <lineage>
        <taxon>Eukaryota</taxon>
        <taxon>Metazoa</taxon>
        <taxon>Ecdysozoa</taxon>
        <taxon>Arthropoda</taxon>
        <taxon>Hexapoda</taxon>
        <taxon>Insecta</taxon>
        <taxon>Pterygota</taxon>
        <taxon>Neoptera</taxon>
        <taxon>Paraneoptera</taxon>
        <taxon>Thysanoptera</taxon>
        <taxon>Terebrantia</taxon>
        <taxon>Thripoidea</taxon>
        <taxon>Thripidae</taxon>
        <taxon>Thrips</taxon>
    </lineage>
</organism>
<dbReference type="InParanoid" id="A0A6P9AC88"/>
<dbReference type="SUPFAM" id="SSF57850">
    <property type="entry name" value="RING/U-box"/>
    <property type="match status" value="1"/>
</dbReference>
<evidence type="ECO:0000256" key="4">
    <source>
        <dbReference type="SAM" id="MobiDB-lite"/>
    </source>
</evidence>
<dbReference type="GeneID" id="117653900"/>
<accession>A0A6P9AC88</accession>
<evidence type="ECO:0000256" key="3">
    <source>
        <dbReference type="PROSITE-ProRule" id="PRU00175"/>
    </source>
</evidence>
<name>A0A6P9AC88_THRPL</name>
<dbReference type="RefSeq" id="XP_034255793.1">
    <property type="nucleotide sequence ID" value="XM_034399902.1"/>
</dbReference>
<evidence type="ECO:0000313" key="7">
    <source>
        <dbReference type="RefSeq" id="XP_034255793.1"/>
    </source>
</evidence>